<keyword evidence="2" id="KW-1185">Reference proteome</keyword>
<dbReference type="KEGG" id="mear:Mpt1_c09910"/>
<protein>
    <submittedName>
        <fullName evidence="1">Uncharacterized protein</fullName>
    </submittedName>
</protein>
<name>A0A0A7LCF4_9ARCH</name>
<dbReference type="STRING" id="1577791.Mpt1_c09910"/>
<organism evidence="1 2">
    <name type="scientific">Candidatus Methanoplasma termitum</name>
    <dbReference type="NCBI Taxonomy" id="1577791"/>
    <lineage>
        <taxon>Archaea</taxon>
        <taxon>Methanobacteriati</taxon>
        <taxon>Thermoplasmatota</taxon>
        <taxon>Thermoplasmata</taxon>
        <taxon>Methanomassiliicoccales</taxon>
        <taxon>Methanomassiliicoccaceae</taxon>
        <taxon>Candidatus Methanoplasma</taxon>
    </lineage>
</organism>
<dbReference type="Proteomes" id="UP000030787">
    <property type="component" value="Chromosome"/>
</dbReference>
<reference evidence="1 2" key="1">
    <citation type="journal article" date="2014" name="Appl. Environ. Microbiol.">
        <title>Comparative Genome Analysis of 'Candidatus Methanoplasma termitum' Indicates a New Mode of Energy Metabolism in the Seventh Order of Methanogens.</title>
        <authorList>
            <person name="Lang K."/>
            <person name="Schuldes J."/>
            <person name="Klingl A."/>
            <person name="Poehlein A."/>
            <person name="Daniel R."/>
            <person name="Brune A."/>
        </authorList>
    </citation>
    <scope>NUCLEOTIDE SEQUENCE [LARGE SCALE GENOMIC DNA]</scope>
    <source>
        <strain evidence="2">Mpt1</strain>
    </source>
</reference>
<accession>A0A0A7LCF4</accession>
<evidence type="ECO:0000313" key="1">
    <source>
        <dbReference type="EMBL" id="AIZ56865.1"/>
    </source>
</evidence>
<proteinExistence type="predicted"/>
<dbReference type="HOGENOM" id="CLU_2765832_0_0_2"/>
<evidence type="ECO:0000313" key="2">
    <source>
        <dbReference type="Proteomes" id="UP000030787"/>
    </source>
</evidence>
<gene>
    <name evidence="1" type="ORF">Mpt1_c09910</name>
</gene>
<sequence length="69" mass="7413">MIEVKNKLNSCSLLINGQVVDTMKGMYAVGATLVGKTPSGETVKAILNSGVLKIHCNIYVDDVKIFQNS</sequence>
<dbReference type="AlphaFoldDB" id="A0A0A7LCF4"/>
<dbReference type="EMBL" id="CP010070">
    <property type="protein sequence ID" value="AIZ56865.1"/>
    <property type="molecule type" value="Genomic_DNA"/>
</dbReference>